<organism evidence="2 3">
    <name type="scientific">Conoideocrella luteorostrata</name>
    <dbReference type="NCBI Taxonomy" id="1105319"/>
    <lineage>
        <taxon>Eukaryota</taxon>
        <taxon>Fungi</taxon>
        <taxon>Dikarya</taxon>
        <taxon>Ascomycota</taxon>
        <taxon>Pezizomycotina</taxon>
        <taxon>Sordariomycetes</taxon>
        <taxon>Hypocreomycetidae</taxon>
        <taxon>Hypocreales</taxon>
        <taxon>Clavicipitaceae</taxon>
        <taxon>Conoideocrella</taxon>
    </lineage>
</organism>
<comment type="caution">
    <text evidence="2">The sequence shown here is derived from an EMBL/GenBank/DDBJ whole genome shotgun (WGS) entry which is preliminary data.</text>
</comment>
<feature type="region of interest" description="Disordered" evidence="1">
    <location>
        <begin position="57"/>
        <end position="147"/>
    </location>
</feature>
<protein>
    <submittedName>
        <fullName evidence="2">Uncharacterized protein</fullName>
    </submittedName>
</protein>
<proteinExistence type="predicted"/>
<feature type="compositionally biased region" description="Polar residues" evidence="1">
    <location>
        <begin position="126"/>
        <end position="138"/>
    </location>
</feature>
<feature type="region of interest" description="Disordered" evidence="1">
    <location>
        <begin position="403"/>
        <end position="434"/>
    </location>
</feature>
<dbReference type="AlphaFoldDB" id="A0AAJ0FNB4"/>
<sequence>MDGRWNGRNGTQNSDRVPANYGQLPTAASPLPYYRYTADLGGGASVAPEDLHLPWGSINGQGAMPARGRSGRVSKSGAGPRRTSRHSSLSSAAQGRYEQFASAANSNVSGHLSQLTQPAVDGSGNPGSSIHLTNTEAPNNPPDSIAGLDASIQDVFHATPEAFSMGNDHHLTDNHSSPLSESLDDTAALVKVDNPSPTQTAADVVLKSYQFVKIDSTLCKKLAGEAARREPTQRRRDQKLNIERRSNVEALLAHVTGEVAIRPCKNCHKGHGPWTQCVVYDGQMCGSCTNCWFNASGSRCTFHENNNPLPPGYAPTPPAHASVINFQQPSAIPHGSASMTASFPADLSQRYLTDPTRRLVSNVMEDTIALSKGERLVARIEAAAKELGMRIAEFNEYLQTPEGLAEQPRLEQFSQQSQAGDVSIDESSPAGGLG</sequence>
<dbReference type="InterPro" id="IPR022190">
    <property type="entry name" value="DUF3716"/>
</dbReference>
<dbReference type="Pfam" id="PF12511">
    <property type="entry name" value="DUF3716"/>
    <property type="match status" value="1"/>
</dbReference>
<gene>
    <name evidence="2" type="ORF">QQS21_011709</name>
</gene>
<evidence type="ECO:0000313" key="3">
    <source>
        <dbReference type="Proteomes" id="UP001251528"/>
    </source>
</evidence>
<feature type="region of interest" description="Disordered" evidence="1">
    <location>
        <begin position="1"/>
        <end position="23"/>
    </location>
</feature>
<name>A0AAJ0FNB4_9HYPO</name>
<reference evidence="2" key="1">
    <citation type="submission" date="2023-06" db="EMBL/GenBank/DDBJ databases">
        <title>Conoideocrella luteorostrata (Hypocreales: Clavicipitaceae), a potential biocontrol fungus for elongate hemlock scale in United States Christmas tree production areas.</title>
        <authorList>
            <person name="Barrett H."/>
            <person name="Lovett B."/>
            <person name="Macias A.M."/>
            <person name="Stajich J.E."/>
            <person name="Kasson M.T."/>
        </authorList>
    </citation>
    <scope>NUCLEOTIDE SEQUENCE</scope>
    <source>
        <strain evidence="2">ARSEF 14590</strain>
    </source>
</reference>
<accession>A0AAJ0FNB4</accession>
<keyword evidence="3" id="KW-1185">Reference proteome</keyword>
<feature type="compositionally biased region" description="Polar residues" evidence="1">
    <location>
        <begin position="102"/>
        <end position="117"/>
    </location>
</feature>
<evidence type="ECO:0000256" key="1">
    <source>
        <dbReference type="SAM" id="MobiDB-lite"/>
    </source>
</evidence>
<dbReference type="EMBL" id="JASWJB010000417">
    <property type="protein sequence ID" value="KAK2590607.1"/>
    <property type="molecule type" value="Genomic_DNA"/>
</dbReference>
<dbReference type="Proteomes" id="UP001251528">
    <property type="component" value="Unassembled WGS sequence"/>
</dbReference>
<evidence type="ECO:0000313" key="2">
    <source>
        <dbReference type="EMBL" id="KAK2590607.1"/>
    </source>
</evidence>